<evidence type="ECO:0000313" key="2">
    <source>
        <dbReference type="Proteomes" id="UP000724584"/>
    </source>
</evidence>
<reference evidence="1 2" key="1">
    <citation type="journal article" date="2021" name="Nat. Commun.">
        <title>Genetic determinants of endophytism in the Arabidopsis root mycobiome.</title>
        <authorList>
            <person name="Mesny F."/>
            <person name="Miyauchi S."/>
            <person name="Thiergart T."/>
            <person name="Pickel B."/>
            <person name="Atanasova L."/>
            <person name="Karlsson M."/>
            <person name="Huettel B."/>
            <person name="Barry K.W."/>
            <person name="Haridas S."/>
            <person name="Chen C."/>
            <person name="Bauer D."/>
            <person name="Andreopoulos W."/>
            <person name="Pangilinan J."/>
            <person name="LaButti K."/>
            <person name="Riley R."/>
            <person name="Lipzen A."/>
            <person name="Clum A."/>
            <person name="Drula E."/>
            <person name="Henrissat B."/>
            <person name="Kohler A."/>
            <person name="Grigoriev I.V."/>
            <person name="Martin F.M."/>
            <person name="Hacquard S."/>
        </authorList>
    </citation>
    <scope>NUCLEOTIDE SEQUENCE [LARGE SCALE GENOMIC DNA]</scope>
    <source>
        <strain evidence="1 2">MPI-SDFR-AT-0079</strain>
    </source>
</reference>
<comment type="caution">
    <text evidence="1">The sequence shown here is derived from an EMBL/GenBank/DDBJ whole genome shotgun (WGS) entry which is preliminary data.</text>
</comment>
<dbReference type="Proteomes" id="UP000724584">
    <property type="component" value="Unassembled WGS sequence"/>
</dbReference>
<name>A0ACB7P5G5_9PEZI</name>
<gene>
    <name evidence="1" type="ORF">F5144DRAFT_221667</name>
</gene>
<sequence length="204" mass="23676">MSAPVAGSARPPTNNNKQSNHTSAVLDHPFFNQRKSSQPSPKGHDEETFHLSDSPRRDVIATKPKYEFNACARFCFIPIRHPRTLNAEPSGSRHGLRRTDLLLSIFLKPNSVFFFILFYFFRVSWTRVGCVVVSFAAQHLFLIPPVLCCFWLGGRRKMWDMGYEDEHLLVRHYPWVNNPLRAWAQCRRPQELITFFWTGKRAVA</sequence>
<proteinExistence type="predicted"/>
<keyword evidence="2" id="KW-1185">Reference proteome</keyword>
<dbReference type="EMBL" id="JAGIZQ010000004">
    <property type="protein sequence ID" value="KAH6631535.1"/>
    <property type="molecule type" value="Genomic_DNA"/>
</dbReference>
<accession>A0ACB7P5G5</accession>
<organism evidence="1 2">
    <name type="scientific">Chaetomium tenue</name>
    <dbReference type="NCBI Taxonomy" id="1854479"/>
    <lineage>
        <taxon>Eukaryota</taxon>
        <taxon>Fungi</taxon>
        <taxon>Dikarya</taxon>
        <taxon>Ascomycota</taxon>
        <taxon>Pezizomycotina</taxon>
        <taxon>Sordariomycetes</taxon>
        <taxon>Sordariomycetidae</taxon>
        <taxon>Sordariales</taxon>
        <taxon>Chaetomiaceae</taxon>
        <taxon>Chaetomium</taxon>
    </lineage>
</organism>
<protein>
    <submittedName>
        <fullName evidence="1">Uncharacterized protein</fullName>
    </submittedName>
</protein>
<evidence type="ECO:0000313" key="1">
    <source>
        <dbReference type="EMBL" id="KAH6631535.1"/>
    </source>
</evidence>